<evidence type="ECO:0000256" key="2">
    <source>
        <dbReference type="SAM" id="Phobius"/>
    </source>
</evidence>
<name>A0ABR1MZF7_9PEZI</name>
<dbReference type="Proteomes" id="UP001367316">
    <property type="component" value="Unassembled WGS sequence"/>
</dbReference>
<feature type="transmembrane region" description="Helical" evidence="2">
    <location>
        <begin position="6"/>
        <end position="28"/>
    </location>
</feature>
<reference evidence="3 4" key="1">
    <citation type="submission" date="2024-04" db="EMBL/GenBank/DDBJ databases">
        <title>Phyllosticta paracitricarpa is synonymous to the EU quarantine fungus P. citricarpa based on phylogenomic analyses.</title>
        <authorList>
            <consortium name="Lawrence Berkeley National Laboratory"/>
            <person name="Van ingen-buijs V.A."/>
            <person name="Van westerhoven A.C."/>
            <person name="Haridas S."/>
            <person name="Skiadas P."/>
            <person name="Martin F."/>
            <person name="Groenewald J.Z."/>
            <person name="Crous P.W."/>
            <person name="Seidl M.F."/>
        </authorList>
    </citation>
    <scope>NUCLEOTIDE SEQUENCE [LARGE SCALE GENOMIC DNA]</scope>
    <source>
        <strain evidence="3 4">CBS 141358</strain>
    </source>
</reference>
<keyword evidence="4" id="KW-1185">Reference proteome</keyword>
<evidence type="ECO:0000313" key="3">
    <source>
        <dbReference type="EMBL" id="KAK7608357.1"/>
    </source>
</evidence>
<sequence>MIRQWSFFFQFFYVLGTIPIKASICVLVRIKRSLPWAKHATHGFSCLVGHIDSEQLGLCRHAIFLAVARADDEGRQGFSSPRSSTRRTSKYRDNSSPCKSCIVRAPPRGILEATGSRGNVVDFRVGRGIDGWIAPNAPITPEAAPWLQ</sequence>
<evidence type="ECO:0000313" key="4">
    <source>
        <dbReference type="Proteomes" id="UP001367316"/>
    </source>
</evidence>
<evidence type="ECO:0008006" key="5">
    <source>
        <dbReference type="Google" id="ProtNLM"/>
    </source>
</evidence>
<keyword evidence="2" id="KW-0472">Membrane</keyword>
<organism evidence="3 4">
    <name type="scientific">Phyllosticta paracitricarpa</name>
    <dbReference type="NCBI Taxonomy" id="2016321"/>
    <lineage>
        <taxon>Eukaryota</taxon>
        <taxon>Fungi</taxon>
        <taxon>Dikarya</taxon>
        <taxon>Ascomycota</taxon>
        <taxon>Pezizomycotina</taxon>
        <taxon>Dothideomycetes</taxon>
        <taxon>Dothideomycetes incertae sedis</taxon>
        <taxon>Botryosphaeriales</taxon>
        <taxon>Phyllostictaceae</taxon>
        <taxon>Phyllosticta</taxon>
    </lineage>
</organism>
<keyword evidence="2" id="KW-1133">Transmembrane helix</keyword>
<proteinExistence type="predicted"/>
<protein>
    <recommendedName>
        <fullName evidence="5">Secreted protein</fullName>
    </recommendedName>
</protein>
<keyword evidence="2" id="KW-0812">Transmembrane</keyword>
<feature type="region of interest" description="Disordered" evidence="1">
    <location>
        <begin position="74"/>
        <end position="95"/>
    </location>
</feature>
<evidence type="ECO:0000256" key="1">
    <source>
        <dbReference type="SAM" id="MobiDB-lite"/>
    </source>
</evidence>
<dbReference type="EMBL" id="JBBPBF010000029">
    <property type="protein sequence ID" value="KAK7608357.1"/>
    <property type="molecule type" value="Genomic_DNA"/>
</dbReference>
<gene>
    <name evidence="3" type="ORF">JOL62DRAFT_581317</name>
</gene>
<accession>A0ABR1MZF7</accession>
<comment type="caution">
    <text evidence="3">The sequence shown here is derived from an EMBL/GenBank/DDBJ whole genome shotgun (WGS) entry which is preliminary data.</text>
</comment>